<dbReference type="SUPFAM" id="SSF52540">
    <property type="entry name" value="P-loop containing nucleoside triphosphate hydrolases"/>
    <property type="match status" value="1"/>
</dbReference>
<feature type="coiled-coil region" evidence="7">
    <location>
        <begin position="451"/>
        <end position="616"/>
    </location>
</feature>
<keyword evidence="5 6" id="KW-0505">Motor protein</keyword>
<evidence type="ECO:0000256" key="5">
    <source>
        <dbReference type="PROSITE-ProRule" id="PRU00283"/>
    </source>
</evidence>
<dbReference type="InterPro" id="IPR019821">
    <property type="entry name" value="Kinesin_motor_CS"/>
</dbReference>
<feature type="compositionally biased region" description="Low complexity" evidence="8">
    <location>
        <begin position="414"/>
        <end position="426"/>
    </location>
</feature>
<keyword evidence="4" id="KW-0206">Cytoskeleton</keyword>
<evidence type="ECO:0000313" key="10">
    <source>
        <dbReference type="Proteomes" id="UP001652741"/>
    </source>
</evidence>
<feature type="compositionally biased region" description="Acidic residues" evidence="8">
    <location>
        <begin position="380"/>
        <end position="401"/>
    </location>
</feature>
<keyword evidence="10" id="KW-1185">Reference proteome</keyword>
<evidence type="ECO:0000256" key="3">
    <source>
        <dbReference type="ARBA" id="ARBA00022840"/>
    </source>
</evidence>
<evidence type="ECO:0000256" key="4">
    <source>
        <dbReference type="ARBA" id="ARBA00023212"/>
    </source>
</evidence>
<feature type="domain" description="Kinesin motor" evidence="9">
    <location>
        <begin position="17"/>
        <end position="348"/>
    </location>
</feature>
<protein>
    <recommendedName>
        <fullName evidence="6">Kinesin-like protein</fullName>
    </recommendedName>
</protein>
<sequence length="730" mass="83192">MPSNKMDKSDKPEVMDNVKVVVRCRPLNQKERSMGHKQAVSVDENRGTITVNKLETTHEPPKTFTFDTVFGPDSKQLDVYNLTARPIIDSVLEGYNGTIFAYGQTGTGKTFTMEGVRAVPELRGIIPNSFAHVFGHIAKAEGDTRFLVRVSYLEIYNEEVRDLLGKDQMQRLEVKERPDVGVYIKDLSGYVVNNADDMDRIMTMGHKNRSVGSTNMNEHSSRSHAIFTITIECSEKGVDGDQHVRMGKLHLVDLAGSERQGKTGATGQRLKEATKINLSLSTLGNVISALVDGKSTHVPYRNSKLTRLLQDSLGGNSKTMMCANIGPADYNYDETISTLRYANRAKNIKNKARINEDPKDALLRQFQKEIEELRKKLQEGEEISGSEGSGSEEMDEGDDEGREGGEGRRKRRGSGSSISSSDSSIEAQTTEEKPKAQTKDRGKKKVSPDKMVEMQAKIEEERKELEAKLDMEEEERNKARAELEKRENDLLKAQQEHHLLLEKLSALEKKVIVGGVDLLAKAEEQEKLLQESNNELEERRRRAEQLRRELEEKEAERLDMEEKYSSLQEEAQGKTKKLKKVWTMLMAAKSEMADLQQEHHREIEGLLENIRHLSRELRLQMLIIDSFIPQEYQEMIENYVQWNEDIGEWQLKCVAYTGNNMRKQTPVPDKKDKDPFELDLSHVYLAYTEESMRQSLMKLERPRSSKSSRPKTGRRKRSAKPEAVMESLLQ</sequence>
<proteinExistence type="inferred from homology"/>
<gene>
    <name evidence="11" type="primary">LOC106612218</name>
</gene>
<dbReference type="PANTHER" id="PTHR47968:SF63">
    <property type="entry name" value="KINESIN-LIKE PROTEIN"/>
    <property type="match status" value="1"/>
</dbReference>
<dbReference type="SMART" id="SM00129">
    <property type="entry name" value="KISc"/>
    <property type="match status" value="1"/>
</dbReference>
<evidence type="ECO:0000256" key="8">
    <source>
        <dbReference type="SAM" id="MobiDB-lite"/>
    </source>
</evidence>
<dbReference type="CDD" id="cd01371">
    <property type="entry name" value="KISc_KIF3"/>
    <property type="match status" value="1"/>
</dbReference>
<comment type="similarity">
    <text evidence="5 6">Belongs to the TRAFAC class myosin-kinesin ATPase superfamily. Kinesin family.</text>
</comment>
<accession>A0ABM3FA21</accession>
<dbReference type="InterPro" id="IPR036961">
    <property type="entry name" value="Kinesin_motor_dom_sf"/>
</dbReference>
<keyword evidence="7" id="KW-0175">Coiled coil</keyword>
<evidence type="ECO:0000313" key="11">
    <source>
        <dbReference type="RefSeq" id="XP_045580148.1"/>
    </source>
</evidence>
<dbReference type="InterPro" id="IPR027640">
    <property type="entry name" value="Kinesin-like_fam"/>
</dbReference>
<feature type="region of interest" description="Disordered" evidence="8">
    <location>
        <begin position="375"/>
        <end position="451"/>
    </location>
</feature>
<keyword evidence="2 5" id="KW-0547">Nucleotide-binding</keyword>
<dbReference type="PRINTS" id="PR00380">
    <property type="entry name" value="KINESINHEAVY"/>
</dbReference>
<evidence type="ECO:0000256" key="6">
    <source>
        <dbReference type="RuleBase" id="RU000394"/>
    </source>
</evidence>
<keyword evidence="3 5" id="KW-0067">ATP-binding</keyword>
<dbReference type="PANTHER" id="PTHR47968">
    <property type="entry name" value="CENTROMERE PROTEIN E"/>
    <property type="match status" value="1"/>
</dbReference>
<keyword evidence="4" id="KW-0963">Cytoplasm</keyword>
<dbReference type="PROSITE" id="PS50067">
    <property type="entry name" value="KINESIN_MOTOR_2"/>
    <property type="match status" value="1"/>
</dbReference>
<comment type="subcellular location">
    <subcellularLocation>
        <location evidence="1">Cytoplasm</location>
        <location evidence="1">Cytoskeleton</location>
    </subcellularLocation>
</comment>
<dbReference type="InterPro" id="IPR001752">
    <property type="entry name" value="Kinesin_motor_dom"/>
</dbReference>
<dbReference type="Pfam" id="PF00225">
    <property type="entry name" value="Kinesin"/>
    <property type="match status" value="1"/>
</dbReference>
<name>A0ABM3FA21_SALSA</name>
<feature type="compositionally biased region" description="Basic residues" evidence="8">
    <location>
        <begin position="704"/>
        <end position="718"/>
    </location>
</feature>
<keyword evidence="6" id="KW-0493">Microtubule</keyword>
<dbReference type="GeneID" id="106612218"/>
<dbReference type="Gene3D" id="3.40.850.10">
    <property type="entry name" value="Kinesin motor domain"/>
    <property type="match status" value="1"/>
</dbReference>
<feature type="region of interest" description="Disordered" evidence="8">
    <location>
        <begin position="695"/>
        <end position="730"/>
    </location>
</feature>
<dbReference type="RefSeq" id="XP_045580148.1">
    <property type="nucleotide sequence ID" value="XM_045724192.1"/>
</dbReference>
<evidence type="ECO:0000259" key="9">
    <source>
        <dbReference type="PROSITE" id="PS50067"/>
    </source>
</evidence>
<dbReference type="PROSITE" id="PS00411">
    <property type="entry name" value="KINESIN_MOTOR_1"/>
    <property type="match status" value="1"/>
</dbReference>
<evidence type="ECO:0000256" key="2">
    <source>
        <dbReference type="ARBA" id="ARBA00022741"/>
    </source>
</evidence>
<feature type="compositionally biased region" description="Basic and acidic residues" evidence="8">
    <location>
        <begin position="430"/>
        <end position="451"/>
    </location>
</feature>
<evidence type="ECO:0000256" key="1">
    <source>
        <dbReference type="ARBA" id="ARBA00004245"/>
    </source>
</evidence>
<dbReference type="Proteomes" id="UP001652741">
    <property type="component" value="Chromosome ssa09"/>
</dbReference>
<organism evidence="10 11">
    <name type="scientific">Salmo salar</name>
    <name type="common">Atlantic salmon</name>
    <dbReference type="NCBI Taxonomy" id="8030"/>
    <lineage>
        <taxon>Eukaryota</taxon>
        <taxon>Metazoa</taxon>
        <taxon>Chordata</taxon>
        <taxon>Craniata</taxon>
        <taxon>Vertebrata</taxon>
        <taxon>Euteleostomi</taxon>
        <taxon>Actinopterygii</taxon>
        <taxon>Neopterygii</taxon>
        <taxon>Teleostei</taxon>
        <taxon>Protacanthopterygii</taxon>
        <taxon>Salmoniformes</taxon>
        <taxon>Salmonidae</taxon>
        <taxon>Salmoninae</taxon>
        <taxon>Salmo</taxon>
    </lineage>
</organism>
<dbReference type="InterPro" id="IPR027417">
    <property type="entry name" value="P-loop_NTPase"/>
</dbReference>
<reference evidence="11" key="1">
    <citation type="submission" date="2025-08" db="UniProtKB">
        <authorList>
            <consortium name="RefSeq"/>
        </authorList>
    </citation>
    <scope>IDENTIFICATION</scope>
</reference>
<feature type="binding site" evidence="5">
    <location>
        <begin position="103"/>
        <end position="110"/>
    </location>
    <ligand>
        <name>ATP</name>
        <dbReference type="ChEBI" id="CHEBI:30616"/>
    </ligand>
</feature>
<evidence type="ECO:0000256" key="7">
    <source>
        <dbReference type="SAM" id="Coils"/>
    </source>
</evidence>